<sequence>MLINKEFVMKILPHREPFFFVDSVESVTPPKELADGEVLAIKELVGSKVKAHFHVRADHPIFEGHFPGNPIFPGVTQIEMMAQASSFIYINATDKPFEMNMDVALVSVSNAKFRKPVSPGMDLIIETECAKVRGPMVESHCRLLQGDQLLSECTVMASVRI</sequence>
<gene>
    <name evidence="2" type="ORF">A9Q84_04175</name>
</gene>
<dbReference type="PANTHER" id="PTHR30272:SF1">
    <property type="entry name" value="3-HYDROXYACYL-[ACYL-CARRIER-PROTEIN] DEHYDRATASE"/>
    <property type="match status" value="1"/>
</dbReference>
<evidence type="ECO:0008006" key="4">
    <source>
        <dbReference type="Google" id="ProtNLM"/>
    </source>
</evidence>
<proteinExistence type="predicted"/>
<organism evidence="2 3">
    <name type="scientific">Halobacteriovorax marinus</name>
    <dbReference type="NCBI Taxonomy" id="97084"/>
    <lineage>
        <taxon>Bacteria</taxon>
        <taxon>Pseudomonadati</taxon>
        <taxon>Bdellovibrionota</taxon>
        <taxon>Bacteriovoracia</taxon>
        <taxon>Bacteriovoracales</taxon>
        <taxon>Halobacteriovoraceae</taxon>
        <taxon>Halobacteriovorax</taxon>
    </lineage>
</organism>
<evidence type="ECO:0000256" key="1">
    <source>
        <dbReference type="ARBA" id="ARBA00023239"/>
    </source>
</evidence>
<comment type="caution">
    <text evidence="2">The sequence shown here is derived from an EMBL/GenBank/DDBJ whole genome shotgun (WGS) entry which is preliminary data.</text>
</comment>
<accession>A0A1Y5FAA5</accession>
<keyword evidence="1" id="KW-0456">Lyase</keyword>
<evidence type="ECO:0000313" key="3">
    <source>
        <dbReference type="Proteomes" id="UP000196531"/>
    </source>
</evidence>
<dbReference type="EMBL" id="MAAO01000004">
    <property type="protein sequence ID" value="OUR98620.1"/>
    <property type="molecule type" value="Genomic_DNA"/>
</dbReference>
<dbReference type="InterPro" id="IPR029069">
    <property type="entry name" value="HotDog_dom_sf"/>
</dbReference>
<dbReference type="SUPFAM" id="SSF54637">
    <property type="entry name" value="Thioesterase/thiol ester dehydrase-isomerase"/>
    <property type="match status" value="1"/>
</dbReference>
<dbReference type="CDD" id="cd01288">
    <property type="entry name" value="FabZ"/>
    <property type="match status" value="1"/>
</dbReference>
<name>A0A1Y5FAA5_9BACT</name>
<reference evidence="3" key="1">
    <citation type="journal article" date="2017" name="Proc. Natl. Acad. Sci. U.S.A.">
        <title>Simulation of Deepwater Horizon oil plume reveals substrate specialization within a complex community of hydrocarbon-degraders.</title>
        <authorList>
            <person name="Hu P."/>
            <person name="Dubinsky E.A."/>
            <person name="Probst A.J."/>
            <person name="Wang J."/>
            <person name="Sieber C.M.K."/>
            <person name="Tom L.M."/>
            <person name="Gardinali P."/>
            <person name="Banfield J.F."/>
            <person name="Atlas R.M."/>
            <person name="Andersen G.L."/>
        </authorList>
    </citation>
    <scope>NUCLEOTIDE SEQUENCE [LARGE SCALE GENOMIC DNA]</scope>
</reference>
<protein>
    <recommendedName>
        <fullName evidence="4">Beta-hydroxyacyl-ACP dehydratase</fullName>
    </recommendedName>
</protein>
<dbReference type="GO" id="GO:0016829">
    <property type="term" value="F:lyase activity"/>
    <property type="evidence" value="ECO:0007669"/>
    <property type="project" value="UniProtKB-KW"/>
</dbReference>
<dbReference type="AlphaFoldDB" id="A0A1Y5FAA5"/>
<dbReference type="Proteomes" id="UP000196531">
    <property type="component" value="Unassembled WGS sequence"/>
</dbReference>
<dbReference type="PANTHER" id="PTHR30272">
    <property type="entry name" value="3-HYDROXYACYL-[ACYL-CARRIER-PROTEIN] DEHYDRATASE"/>
    <property type="match status" value="1"/>
</dbReference>
<evidence type="ECO:0000313" key="2">
    <source>
        <dbReference type="EMBL" id="OUR98620.1"/>
    </source>
</evidence>
<dbReference type="Gene3D" id="3.10.129.10">
    <property type="entry name" value="Hotdog Thioesterase"/>
    <property type="match status" value="1"/>
</dbReference>
<dbReference type="InterPro" id="IPR013114">
    <property type="entry name" value="FabA_FabZ"/>
</dbReference>
<dbReference type="Pfam" id="PF07977">
    <property type="entry name" value="FabA"/>
    <property type="match status" value="1"/>
</dbReference>